<dbReference type="AlphaFoldDB" id="A0A2P2LTX9"/>
<proteinExistence type="predicted"/>
<protein>
    <submittedName>
        <fullName evidence="1">Uncharacterized protein</fullName>
    </submittedName>
</protein>
<evidence type="ECO:0000313" key="1">
    <source>
        <dbReference type="EMBL" id="MBX21427.1"/>
    </source>
</evidence>
<name>A0A2P2LTX9_RHIMU</name>
<accession>A0A2P2LTX9</accession>
<dbReference type="EMBL" id="GGEC01040943">
    <property type="protein sequence ID" value="MBX21427.1"/>
    <property type="molecule type" value="Transcribed_RNA"/>
</dbReference>
<reference evidence="1" key="1">
    <citation type="submission" date="2018-02" db="EMBL/GenBank/DDBJ databases">
        <title>Rhizophora mucronata_Transcriptome.</title>
        <authorList>
            <person name="Meera S.P."/>
            <person name="Sreeshan A."/>
            <person name="Augustine A."/>
        </authorList>
    </citation>
    <scope>NUCLEOTIDE SEQUENCE</scope>
    <source>
        <tissue evidence="1">Leaf</tissue>
    </source>
</reference>
<sequence>MACQCILTIFRCRLVIFSSLWNCKPFNFLA</sequence>
<organism evidence="1">
    <name type="scientific">Rhizophora mucronata</name>
    <name type="common">Asiatic mangrove</name>
    <dbReference type="NCBI Taxonomy" id="61149"/>
    <lineage>
        <taxon>Eukaryota</taxon>
        <taxon>Viridiplantae</taxon>
        <taxon>Streptophyta</taxon>
        <taxon>Embryophyta</taxon>
        <taxon>Tracheophyta</taxon>
        <taxon>Spermatophyta</taxon>
        <taxon>Magnoliopsida</taxon>
        <taxon>eudicotyledons</taxon>
        <taxon>Gunneridae</taxon>
        <taxon>Pentapetalae</taxon>
        <taxon>rosids</taxon>
        <taxon>fabids</taxon>
        <taxon>Malpighiales</taxon>
        <taxon>Rhizophoraceae</taxon>
        <taxon>Rhizophora</taxon>
    </lineage>
</organism>